<evidence type="ECO:0000313" key="8">
    <source>
        <dbReference type="Proteomes" id="UP001642483"/>
    </source>
</evidence>
<dbReference type="PIRSF" id="PIRSF036949">
    <property type="entry name" value="RPA32"/>
    <property type="match status" value="1"/>
</dbReference>
<dbReference type="InterPro" id="IPR040260">
    <property type="entry name" value="RFA2-like"/>
</dbReference>
<keyword evidence="3" id="KW-0235">DNA replication</keyword>
<comment type="caution">
    <text evidence="7">The sequence shown here is derived from an EMBL/GenBank/DDBJ whole genome shotgun (WGS) entry which is preliminary data.</text>
</comment>
<evidence type="ECO:0000259" key="6">
    <source>
        <dbReference type="Pfam" id="PF08784"/>
    </source>
</evidence>
<keyword evidence="8" id="KW-1185">Reference proteome</keyword>
<dbReference type="CDD" id="cd04478">
    <property type="entry name" value="RPA2_DBD_D"/>
    <property type="match status" value="1"/>
</dbReference>
<dbReference type="InterPro" id="IPR036388">
    <property type="entry name" value="WH-like_DNA-bd_sf"/>
</dbReference>
<comment type="similarity">
    <text evidence="2">Belongs to the replication factor A protein 2 family.</text>
</comment>
<evidence type="ECO:0000256" key="4">
    <source>
        <dbReference type="ARBA" id="ARBA00023125"/>
    </source>
</evidence>
<comment type="subcellular location">
    <subcellularLocation>
        <location evidence="1">Nucleus</location>
    </subcellularLocation>
</comment>
<dbReference type="InterPro" id="IPR036390">
    <property type="entry name" value="WH_DNA-bd_sf"/>
</dbReference>
<evidence type="ECO:0000313" key="7">
    <source>
        <dbReference type="EMBL" id="CAK8691180.1"/>
    </source>
</evidence>
<dbReference type="PANTHER" id="PTHR13989">
    <property type="entry name" value="REPLICATION PROTEIN A-RELATED"/>
    <property type="match status" value="1"/>
</dbReference>
<evidence type="ECO:0000256" key="5">
    <source>
        <dbReference type="ARBA" id="ARBA00023242"/>
    </source>
</evidence>
<dbReference type="InterPro" id="IPR014892">
    <property type="entry name" value="RPA_C"/>
</dbReference>
<evidence type="ECO:0000256" key="3">
    <source>
        <dbReference type="ARBA" id="ARBA00022705"/>
    </source>
</evidence>
<dbReference type="InterPro" id="IPR014646">
    <property type="entry name" value="Rfa2/RPA32"/>
</dbReference>
<proteinExistence type="inferred from homology"/>
<dbReference type="SUPFAM" id="SSF50249">
    <property type="entry name" value="Nucleic acid-binding proteins"/>
    <property type="match status" value="1"/>
</dbReference>
<name>A0ABP0GHV9_CLALP</name>
<organism evidence="7 8">
    <name type="scientific">Clavelina lepadiformis</name>
    <name type="common">Light-bulb sea squirt</name>
    <name type="synonym">Ascidia lepadiformis</name>
    <dbReference type="NCBI Taxonomy" id="159417"/>
    <lineage>
        <taxon>Eukaryota</taxon>
        <taxon>Metazoa</taxon>
        <taxon>Chordata</taxon>
        <taxon>Tunicata</taxon>
        <taxon>Ascidiacea</taxon>
        <taxon>Aplousobranchia</taxon>
        <taxon>Clavelinidae</taxon>
        <taxon>Clavelina</taxon>
    </lineage>
</organism>
<protein>
    <recommendedName>
        <fullName evidence="6">Replication protein A C-terminal domain-containing protein</fullName>
    </recommendedName>
</protein>
<keyword evidence="5" id="KW-0539">Nucleus</keyword>
<dbReference type="Pfam" id="PF08784">
    <property type="entry name" value="RPA_C"/>
    <property type="match status" value="1"/>
</dbReference>
<dbReference type="PANTHER" id="PTHR13989:SF16">
    <property type="entry name" value="REPLICATION PROTEIN A2"/>
    <property type="match status" value="1"/>
</dbReference>
<gene>
    <name evidence="7" type="ORF">CVLEPA_LOCUS23765</name>
</gene>
<feature type="domain" description="Replication protein A C-terminal" evidence="6">
    <location>
        <begin position="179"/>
        <end position="269"/>
    </location>
</feature>
<reference evidence="7 8" key="1">
    <citation type="submission" date="2024-02" db="EMBL/GenBank/DDBJ databases">
        <authorList>
            <person name="Daric V."/>
            <person name="Darras S."/>
        </authorList>
    </citation>
    <scope>NUCLEOTIDE SEQUENCE [LARGE SCALE GENOMIC DNA]</scope>
</reference>
<sequence length="275" mass="29902">MFQNSGGMQDFGGDFGGGGFQVGGFGSPAVGDRQKKIRSQNIVPVTAQNVSEMIPDDSAFRLGDNDVSHVTLVGTVIHSEKSQTCTTYKIDDTTGTVIVKHWNSLDSEDDGMEGEESPVYEQGSTVRVFAQVRSFQKIVTLNALHIRPVEDLNEITVHMLECIKFNMVSKAKKNQKPSFPNQSSNAGFSQFSSGGGFAGNQMNQSSAMNMGMNAVQTQVWQLIEGSTDPGGMSITEIRSTLKGLNLNRIKEALDFLSNEGHIYSTVDDEHFKSTS</sequence>
<dbReference type="SUPFAM" id="SSF46785">
    <property type="entry name" value="Winged helix' DNA-binding domain"/>
    <property type="match status" value="1"/>
</dbReference>
<dbReference type="Proteomes" id="UP001642483">
    <property type="component" value="Unassembled WGS sequence"/>
</dbReference>
<evidence type="ECO:0000256" key="2">
    <source>
        <dbReference type="ARBA" id="ARBA00007815"/>
    </source>
</evidence>
<evidence type="ECO:0000256" key="1">
    <source>
        <dbReference type="ARBA" id="ARBA00004123"/>
    </source>
</evidence>
<dbReference type="Gene3D" id="1.10.10.10">
    <property type="entry name" value="Winged helix-like DNA-binding domain superfamily/Winged helix DNA-binding domain"/>
    <property type="match status" value="1"/>
</dbReference>
<accession>A0ABP0GHV9</accession>
<dbReference type="InterPro" id="IPR012340">
    <property type="entry name" value="NA-bd_OB-fold"/>
</dbReference>
<keyword evidence="4" id="KW-0238">DNA-binding</keyword>
<dbReference type="Gene3D" id="2.40.50.140">
    <property type="entry name" value="Nucleic acid-binding proteins"/>
    <property type="match status" value="1"/>
</dbReference>
<dbReference type="EMBL" id="CAWYQH010000119">
    <property type="protein sequence ID" value="CAK8691180.1"/>
    <property type="molecule type" value="Genomic_DNA"/>
</dbReference>